<accession>A0ABQ9NPD4</accession>
<feature type="compositionally biased region" description="Basic and acidic residues" evidence="1">
    <location>
        <begin position="199"/>
        <end position="209"/>
    </location>
</feature>
<dbReference type="InterPro" id="IPR000626">
    <property type="entry name" value="Ubiquitin-like_dom"/>
</dbReference>
<protein>
    <recommendedName>
        <fullName evidence="2">Ubiquitin-like domain-containing protein</fullName>
    </recommendedName>
</protein>
<dbReference type="SUPFAM" id="SSF54236">
    <property type="entry name" value="Ubiquitin-like"/>
    <property type="match status" value="2"/>
</dbReference>
<organism evidence="3 4">
    <name type="scientific">Coniosporium apollinis</name>
    <dbReference type="NCBI Taxonomy" id="61459"/>
    <lineage>
        <taxon>Eukaryota</taxon>
        <taxon>Fungi</taxon>
        <taxon>Dikarya</taxon>
        <taxon>Ascomycota</taxon>
        <taxon>Pezizomycotina</taxon>
        <taxon>Dothideomycetes</taxon>
        <taxon>Dothideomycetes incertae sedis</taxon>
        <taxon>Coniosporium</taxon>
    </lineage>
</organism>
<dbReference type="InterPro" id="IPR029071">
    <property type="entry name" value="Ubiquitin-like_domsf"/>
</dbReference>
<comment type="caution">
    <text evidence="3">The sequence shown here is derived from an EMBL/GenBank/DDBJ whole genome shotgun (WGS) entry which is preliminary data.</text>
</comment>
<dbReference type="Gene3D" id="3.10.20.90">
    <property type="entry name" value="Phosphatidylinositol 3-kinase Catalytic Subunit, Chain A, domain 1"/>
    <property type="match status" value="2"/>
</dbReference>
<dbReference type="CDD" id="cd01763">
    <property type="entry name" value="Ubl_SUMO_like"/>
    <property type="match status" value="1"/>
</dbReference>
<dbReference type="EMBL" id="JAPDRL010000043">
    <property type="protein sequence ID" value="KAJ9663403.1"/>
    <property type="molecule type" value="Genomic_DNA"/>
</dbReference>
<feature type="domain" description="Ubiquitin-like" evidence="2">
    <location>
        <begin position="412"/>
        <end position="484"/>
    </location>
</feature>
<feature type="compositionally biased region" description="Polar residues" evidence="1">
    <location>
        <begin position="242"/>
        <end position="255"/>
    </location>
</feature>
<evidence type="ECO:0000313" key="4">
    <source>
        <dbReference type="Proteomes" id="UP001172684"/>
    </source>
</evidence>
<evidence type="ECO:0000259" key="2">
    <source>
        <dbReference type="PROSITE" id="PS50053"/>
    </source>
</evidence>
<feature type="compositionally biased region" description="Basic and acidic residues" evidence="1">
    <location>
        <begin position="92"/>
        <end position="103"/>
    </location>
</feature>
<gene>
    <name evidence="3" type="ORF">H2201_005611</name>
</gene>
<sequence>MAENPKPAKRALFAKPAWTKPTADLKAVEDGDIFGRGSHLIEDIMADKERVKKEKLARKQRRESEGTDRRKKRKSSDMEEEDGSWVVVKRPASQERADAERRLSASNRGDVPHEGGNRPGTVASNSISPAKAASTRTSAQPHSPPSRYGQIAKPTKHPPPQATVVDLLDSDDEDGAHLYSVSPAKTATNGLTKAPVSRSDTRQRPTQHDSDEELDPFLRELAAKARARRKEAEAAKAASPMRPTSSTQPCSTQPLSAANSFEFSAPNSTATDTDGPVIQILITSRINNARPLLVKRRLKQRLYEVRDAWCKREGLPSEESANIFLTFRGRRLYDSTTCKSLGIAVDEDGEIIMRSGKSRGADGLCEGKIHMEVCNPETFEEMKREAAQKLKAKAPEEEPLPTQEKKVEEKLVKLVLKAKGYEDFKLRAKPTSTFEEIANGFRRKRAVQADQQILLAWDGERMSPTAKLEDTDIADMDSIDVHIK</sequence>
<reference evidence="3" key="1">
    <citation type="submission" date="2022-10" db="EMBL/GenBank/DDBJ databases">
        <title>Culturing micro-colonial fungi from biological soil crusts in the Mojave desert and describing Neophaeococcomyces mojavensis, and introducing the new genera and species Taxawa tesnikishii.</title>
        <authorList>
            <person name="Kurbessoian T."/>
            <person name="Stajich J.E."/>
        </authorList>
    </citation>
    <scope>NUCLEOTIDE SEQUENCE</scope>
    <source>
        <strain evidence="3">TK_1</strain>
    </source>
</reference>
<evidence type="ECO:0000313" key="3">
    <source>
        <dbReference type="EMBL" id="KAJ9663403.1"/>
    </source>
</evidence>
<keyword evidence="4" id="KW-1185">Reference proteome</keyword>
<evidence type="ECO:0000256" key="1">
    <source>
        <dbReference type="SAM" id="MobiDB-lite"/>
    </source>
</evidence>
<dbReference type="Pfam" id="PF11976">
    <property type="entry name" value="Rad60-SLD"/>
    <property type="match status" value="1"/>
</dbReference>
<dbReference type="InterPro" id="IPR022617">
    <property type="entry name" value="Rad60/SUMO-like_dom"/>
</dbReference>
<dbReference type="PROSITE" id="PS50053">
    <property type="entry name" value="UBIQUITIN_2"/>
    <property type="match status" value="1"/>
</dbReference>
<feature type="compositionally biased region" description="Polar residues" evidence="1">
    <location>
        <begin position="122"/>
        <end position="141"/>
    </location>
</feature>
<proteinExistence type="predicted"/>
<feature type="region of interest" description="Disordered" evidence="1">
    <location>
        <begin position="48"/>
        <end position="255"/>
    </location>
</feature>
<dbReference type="Proteomes" id="UP001172684">
    <property type="component" value="Unassembled WGS sequence"/>
</dbReference>
<name>A0ABQ9NPD4_9PEZI</name>